<evidence type="ECO:0000313" key="9">
    <source>
        <dbReference type="EMBL" id="TDR47358.1"/>
    </source>
</evidence>
<proteinExistence type="inferred from homology"/>
<dbReference type="Proteomes" id="UP000295293">
    <property type="component" value="Unassembled WGS sequence"/>
</dbReference>
<comment type="caution">
    <text evidence="9">The sequence shown here is derived from an EMBL/GenBank/DDBJ whole genome shotgun (WGS) entry which is preliminary data.</text>
</comment>
<keyword evidence="5 7" id="KW-0408">Iron</keyword>
<dbReference type="PROSITE" id="PS00086">
    <property type="entry name" value="CYTOCHROME_P450"/>
    <property type="match status" value="1"/>
</dbReference>
<keyword evidence="10" id="KW-1185">Reference proteome</keyword>
<dbReference type="OrthoDB" id="9764248at2"/>
<evidence type="ECO:0000256" key="7">
    <source>
        <dbReference type="PIRSR" id="PIRSR602401-1"/>
    </source>
</evidence>
<protein>
    <submittedName>
        <fullName evidence="9">Cytochrome P450</fullName>
    </submittedName>
</protein>
<reference evidence="9 10" key="1">
    <citation type="submission" date="2019-03" db="EMBL/GenBank/DDBJ databases">
        <title>Genomic Encyclopedia of Type Strains, Phase IV (KMG-IV): sequencing the most valuable type-strain genomes for metagenomic binning, comparative biology and taxonomic classification.</title>
        <authorList>
            <person name="Goeker M."/>
        </authorList>
    </citation>
    <scope>NUCLEOTIDE SEQUENCE [LARGE SCALE GENOMIC DNA]</scope>
    <source>
        <strain evidence="9 10">DSM 21667</strain>
    </source>
</reference>
<dbReference type="Pfam" id="PF00067">
    <property type="entry name" value="p450"/>
    <property type="match status" value="1"/>
</dbReference>
<evidence type="ECO:0000256" key="1">
    <source>
        <dbReference type="ARBA" id="ARBA00010617"/>
    </source>
</evidence>
<evidence type="ECO:0000256" key="2">
    <source>
        <dbReference type="ARBA" id="ARBA00022617"/>
    </source>
</evidence>
<keyword evidence="4 8" id="KW-0560">Oxidoreductase</keyword>
<evidence type="ECO:0000256" key="4">
    <source>
        <dbReference type="ARBA" id="ARBA00023002"/>
    </source>
</evidence>
<name>A0A4R6Z6G8_9GAMM</name>
<feature type="binding site" description="axial binding residue" evidence="7">
    <location>
        <position position="407"/>
    </location>
    <ligand>
        <name>heme</name>
        <dbReference type="ChEBI" id="CHEBI:30413"/>
    </ligand>
    <ligandPart>
        <name>Fe</name>
        <dbReference type="ChEBI" id="CHEBI:18248"/>
    </ligandPart>
</feature>
<comment type="similarity">
    <text evidence="1 8">Belongs to the cytochrome P450 family.</text>
</comment>
<dbReference type="GO" id="GO:0020037">
    <property type="term" value="F:heme binding"/>
    <property type="evidence" value="ECO:0007669"/>
    <property type="project" value="InterPro"/>
</dbReference>
<accession>A0A4R6Z6G8</accession>
<dbReference type="PANTHER" id="PTHR24291">
    <property type="entry name" value="CYTOCHROME P450 FAMILY 4"/>
    <property type="match status" value="1"/>
</dbReference>
<sequence length="473" mass="53188">MNTPLLAETKPLATGPFGLPLLSFIQRDPLGAASHFQRELGDVANLRILFRRVCYLFNPEAARELLVDHADDLCKEKRLLKMFQTFQGSNVLTTEGAVWERQRRIVTPGFSAKRLLGYMELMSAAIDACIAAELPSVEGDTAEIDVDALTTRITMDVILRTLFSHVTTREEAADTSVAIRALSKQSMREAYWPFVARRWLPFPGRAEKQKHLSKIDTLIDRHINARLNAEQPHELKQDILDMLLAARDDQASSGNATLTSQEVRANCHVLFGAGFDTAASALTWWIGLMAMHPEVVSRLRMELETAGSDSTIETIARLPFLNATLKETMRLYPPSTALITRVAQRNLQVAGILIPKRTLVAIPIWHLHHDSRWFPEPMVFRPERFLPGAPGFPRGAYMPFGAGPHVCLGQHFASIEMALIAARLIAEFDFEFADGQSLPQPYVDLVLKPKTRIRVRFQRRRASPTLQARTRPR</sequence>
<keyword evidence="2 7" id="KW-0349">Heme</keyword>
<dbReference type="GO" id="GO:0016705">
    <property type="term" value="F:oxidoreductase activity, acting on paired donors, with incorporation or reduction of molecular oxygen"/>
    <property type="evidence" value="ECO:0007669"/>
    <property type="project" value="InterPro"/>
</dbReference>
<dbReference type="GO" id="GO:0004497">
    <property type="term" value="F:monooxygenase activity"/>
    <property type="evidence" value="ECO:0007669"/>
    <property type="project" value="UniProtKB-KW"/>
</dbReference>
<organism evidence="9 10">
    <name type="scientific">Tahibacter aquaticus</name>
    <dbReference type="NCBI Taxonomy" id="520092"/>
    <lineage>
        <taxon>Bacteria</taxon>
        <taxon>Pseudomonadati</taxon>
        <taxon>Pseudomonadota</taxon>
        <taxon>Gammaproteobacteria</taxon>
        <taxon>Lysobacterales</taxon>
        <taxon>Rhodanobacteraceae</taxon>
        <taxon>Tahibacter</taxon>
    </lineage>
</organism>
<dbReference type="EMBL" id="SNZH01000002">
    <property type="protein sequence ID" value="TDR47358.1"/>
    <property type="molecule type" value="Genomic_DNA"/>
</dbReference>
<dbReference type="SUPFAM" id="SSF48264">
    <property type="entry name" value="Cytochrome P450"/>
    <property type="match status" value="1"/>
</dbReference>
<dbReference type="InterPro" id="IPR017972">
    <property type="entry name" value="Cyt_P450_CS"/>
</dbReference>
<dbReference type="PRINTS" id="PR00385">
    <property type="entry name" value="P450"/>
</dbReference>
<keyword evidence="6 8" id="KW-0503">Monooxygenase</keyword>
<dbReference type="RefSeq" id="WP_133817092.1">
    <property type="nucleotide sequence ID" value="NZ_SNZH01000002.1"/>
</dbReference>
<dbReference type="InterPro" id="IPR050196">
    <property type="entry name" value="Cytochrome_P450_Monoox"/>
</dbReference>
<keyword evidence="3 7" id="KW-0479">Metal-binding</keyword>
<dbReference type="PRINTS" id="PR00463">
    <property type="entry name" value="EP450I"/>
</dbReference>
<dbReference type="GO" id="GO:0005506">
    <property type="term" value="F:iron ion binding"/>
    <property type="evidence" value="ECO:0007669"/>
    <property type="project" value="InterPro"/>
</dbReference>
<evidence type="ECO:0000313" key="10">
    <source>
        <dbReference type="Proteomes" id="UP000295293"/>
    </source>
</evidence>
<dbReference type="Gene3D" id="1.10.630.10">
    <property type="entry name" value="Cytochrome P450"/>
    <property type="match status" value="1"/>
</dbReference>
<comment type="cofactor">
    <cofactor evidence="7">
        <name>heme</name>
        <dbReference type="ChEBI" id="CHEBI:30413"/>
    </cofactor>
</comment>
<dbReference type="InterPro" id="IPR002401">
    <property type="entry name" value="Cyt_P450_E_grp-I"/>
</dbReference>
<evidence type="ECO:0000256" key="5">
    <source>
        <dbReference type="ARBA" id="ARBA00023004"/>
    </source>
</evidence>
<gene>
    <name evidence="9" type="ORF">DFR29_10217</name>
</gene>
<dbReference type="InterPro" id="IPR036396">
    <property type="entry name" value="Cyt_P450_sf"/>
</dbReference>
<evidence type="ECO:0000256" key="3">
    <source>
        <dbReference type="ARBA" id="ARBA00022723"/>
    </source>
</evidence>
<dbReference type="InterPro" id="IPR001128">
    <property type="entry name" value="Cyt_P450"/>
</dbReference>
<evidence type="ECO:0000256" key="8">
    <source>
        <dbReference type="RuleBase" id="RU000461"/>
    </source>
</evidence>
<evidence type="ECO:0000256" key="6">
    <source>
        <dbReference type="ARBA" id="ARBA00023033"/>
    </source>
</evidence>
<dbReference type="AlphaFoldDB" id="A0A4R6Z6G8"/>
<dbReference type="PANTHER" id="PTHR24291:SF50">
    <property type="entry name" value="BIFUNCTIONAL ALBAFLAVENONE MONOOXYGENASE_TERPENE SYNTHASE"/>
    <property type="match status" value="1"/>
</dbReference>